<dbReference type="RefSeq" id="WP_033121795.1">
    <property type="nucleotide sequence ID" value="NZ_JACOOX010000001.1"/>
</dbReference>
<evidence type="ECO:0000313" key="2">
    <source>
        <dbReference type="Proteomes" id="UP000615234"/>
    </source>
</evidence>
<protein>
    <submittedName>
        <fullName evidence="1">Uncharacterized protein</fullName>
    </submittedName>
</protein>
<gene>
    <name evidence="1" type="ORF">H8S09_01195</name>
</gene>
<comment type="caution">
    <text evidence="1">The sequence shown here is derived from an EMBL/GenBank/DDBJ whole genome shotgun (WGS) entry which is preliminary data.</text>
</comment>
<name>A0A8I0AHC6_9FIRM</name>
<dbReference type="Proteomes" id="UP000615234">
    <property type="component" value="Unassembled WGS sequence"/>
</dbReference>
<sequence length="62" mass="7274">MKTDNFCKENRPEAKKKLRLPDQLELVMEDGTVYRVRSFFVAEQQMGDVLDALSLEKVNREN</sequence>
<keyword evidence="2" id="KW-1185">Reference proteome</keyword>
<dbReference type="EMBL" id="JACOOX010000001">
    <property type="protein sequence ID" value="MBC5661517.1"/>
    <property type="molecule type" value="Genomic_DNA"/>
</dbReference>
<accession>A0A8I0AHC6</accession>
<organism evidence="1 2">
    <name type="scientific">Coprococcus hominis</name>
    <name type="common">ex Liu et al. 2022</name>
    <dbReference type="NCBI Taxonomy" id="2763039"/>
    <lineage>
        <taxon>Bacteria</taxon>
        <taxon>Bacillati</taxon>
        <taxon>Bacillota</taxon>
        <taxon>Clostridia</taxon>
        <taxon>Lachnospirales</taxon>
        <taxon>Lachnospiraceae</taxon>
        <taxon>Coprococcus</taxon>
    </lineage>
</organism>
<dbReference type="AlphaFoldDB" id="A0A8I0AHC6"/>
<reference evidence="1 2" key="1">
    <citation type="submission" date="2020-08" db="EMBL/GenBank/DDBJ databases">
        <title>Genome public.</title>
        <authorList>
            <person name="Liu C."/>
            <person name="Sun Q."/>
        </authorList>
    </citation>
    <scope>NUCLEOTIDE SEQUENCE [LARGE SCALE GENOMIC DNA]</scope>
    <source>
        <strain evidence="1 2">NSJ-10</strain>
    </source>
</reference>
<evidence type="ECO:0000313" key="1">
    <source>
        <dbReference type="EMBL" id="MBC5661517.1"/>
    </source>
</evidence>
<proteinExistence type="predicted"/>